<dbReference type="GO" id="GO:0016787">
    <property type="term" value="F:hydrolase activity"/>
    <property type="evidence" value="ECO:0007669"/>
    <property type="project" value="UniProtKB-KW"/>
</dbReference>
<sequence length="245" mass="26843">MIPRIAISADTFTEATSVINERDASFAPRPIIEALVKSHALPVIIPSIPPELVSNYVDLFDGIIFAGGEDIDPTFYGEEPHPGLGMTYRKRDLAEIQLLKEAVKAGKAIMGICRGMQLINIGLGGTVYQDITENPVAKIKHSQLAPGNLPTHHVNTVADSRIRNLAGERAYVNSRHHQTLHNVAPGLKVTATADDQVIEAVESVNSNQILAVQWHPENMYKHDEVAQNLFHDLVQRAGQVAQKNN</sequence>
<dbReference type="InterPro" id="IPR044668">
    <property type="entry name" value="PuuD-like"/>
</dbReference>
<dbReference type="SUPFAM" id="SSF52317">
    <property type="entry name" value="Class I glutamine amidotransferase-like"/>
    <property type="match status" value="1"/>
</dbReference>
<accession>A0ABS2GXB7</accession>
<dbReference type="Gene3D" id="3.40.50.880">
    <property type="match status" value="1"/>
</dbReference>
<dbReference type="PROSITE" id="PS51273">
    <property type="entry name" value="GATASE_TYPE_1"/>
    <property type="match status" value="1"/>
</dbReference>
<reference evidence="1 2" key="1">
    <citation type="journal article" date="2021" name="Sci. Rep.">
        <title>The distribution of antibiotic resistance genes in chicken gut microbiota commensals.</title>
        <authorList>
            <person name="Juricova H."/>
            <person name="Matiasovicova J."/>
            <person name="Kubasova T."/>
            <person name="Cejkova D."/>
            <person name="Rychlik I."/>
        </authorList>
    </citation>
    <scope>NUCLEOTIDE SEQUENCE [LARGE SCALE GENOMIC DNA]</scope>
    <source>
        <strain evidence="1 2">An574</strain>
    </source>
</reference>
<dbReference type="InterPro" id="IPR029062">
    <property type="entry name" value="Class_I_gatase-like"/>
</dbReference>
<dbReference type="CDD" id="cd01745">
    <property type="entry name" value="GATase1_2"/>
    <property type="match status" value="1"/>
</dbReference>
<protein>
    <submittedName>
        <fullName evidence="1">Gamma-glutamyl-gamma-aminobutyrate hydrolase family protein</fullName>
    </submittedName>
</protein>
<evidence type="ECO:0000313" key="2">
    <source>
        <dbReference type="Proteomes" id="UP000785625"/>
    </source>
</evidence>
<dbReference type="Pfam" id="PF07722">
    <property type="entry name" value="Peptidase_C26"/>
    <property type="match status" value="1"/>
</dbReference>
<keyword evidence="1" id="KW-0378">Hydrolase</keyword>
<dbReference type="EMBL" id="JACJKU010000048">
    <property type="protein sequence ID" value="MBM6940932.1"/>
    <property type="molecule type" value="Genomic_DNA"/>
</dbReference>
<organism evidence="1 2">
    <name type="scientific">Limosilactobacillus coleohominis</name>
    <dbReference type="NCBI Taxonomy" id="181675"/>
    <lineage>
        <taxon>Bacteria</taxon>
        <taxon>Bacillati</taxon>
        <taxon>Bacillota</taxon>
        <taxon>Bacilli</taxon>
        <taxon>Lactobacillales</taxon>
        <taxon>Lactobacillaceae</taxon>
        <taxon>Limosilactobacillus</taxon>
    </lineage>
</organism>
<keyword evidence="2" id="KW-1185">Reference proteome</keyword>
<dbReference type="PANTHER" id="PTHR43235">
    <property type="entry name" value="GLUTAMINE AMIDOTRANSFERASE PB2B2.05-RELATED"/>
    <property type="match status" value="1"/>
</dbReference>
<comment type="caution">
    <text evidence="1">The sequence shown here is derived from an EMBL/GenBank/DDBJ whole genome shotgun (WGS) entry which is preliminary data.</text>
</comment>
<proteinExistence type="predicted"/>
<dbReference type="Proteomes" id="UP000785625">
    <property type="component" value="Unassembled WGS sequence"/>
</dbReference>
<evidence type="ECO:0000313" key="1">
    <source>
        <dbReference type="EMBL" id="MBM6940932.1"/>
    </source>
</evidence>
<name>A0ABS2GXB7_9LACO</name>
<dbReference type="PANTHER" id="PTHR43235:SF1">
    <property type="entry name" value="GLUTAMINE AMIDOTRANSFERASE PB2B2.05-RELATED"/>
    <property type="match status" value="1"/>
</dbReference>
<dbReference type="RefSeq" id="WP_204785215.1">
    <property type="nucleotide sequence ID" value="NZ_CALVGD010000087.1"/>
</dbReference>
<gene>
    <name evidence="1" type="ORF">H5975_05515</name>
</gene>
<dbReference type="InterPro" id="IPR011697">
    <property type="entry name" value="Peptidase_C26"/>
</dbReference>